<dbReference type="KEGG" id="hch:HCH_01092"/>
<dbReference type="AlphaFoldDB" id="Q2SN02"/>
<accession>Q2SN02</accession>
<evidence type="ECO:0000256" key="3">
    <source>
        <dbReference type="ARBA" id="ARBA00023239"/>
    </source>
</evidence>
<dbReference type="HOGENOM" id="CLU_070848_1_0_6"/>
<comment type="catalytic activity">
    <reaction evidence="4">
        <text>(S)-ureidoglycolate = urea + glyoxylate</text>
        <dbReference type="Rhea" id="RHEA:11304"/>
        <dbReference type="ChEBI" id="CHEBI:16199"/>
        <dbReference type="ChEBI" id="CHEBI:36655"/>
        <dbReference type="ChEBI" id="CHEBI:57296"/>
        <dbReference type="EC" id="4.3.2.3"/>
    </reaction>
</comment>
<dbReference type="GO" id="GO:0050385">
    <property type="term" value="F:ureidoglycolate lyase activity"/>
    <property type="evidence" value="ECO:0007669"/>
    <property type="project" value="UniProtKB-EC"/>
</dbReference>
<keyword evidence="5" id="KW-0378">Hydrolase</keyword>
<dbReference type="GO" id="GO:0004848">
    <property type="term" value="F:ureidoglycolate hydrolase activity"/>
    <property type="evidence" value="ECO:0007669"/>
    <property type="project" value="InterPro"/>
</dbReference>
<comment type="subunit">
    <text evidence="1">Homodimer.</text>
</comment>
<dbReference type="InterPro" id="IPR011051">
    <property type="entry name" value="RmlC_Cupin_sf"/>
</dbReference>
<keyword evidence="6" id="KW-1185">Reference proteome</keyword>
<dbReference type="EC" id="3.5.3.19" evidence="5"/>
<name>Q2SN02_HAHCH</name>
<gene>
    <name evidence="5" type="primary">allA</name>
    <name evidence="5" type="ordered locus">HCH_01092</name>
</gene>
<keyword evidence="3" id="KW-0456">Lyase</keyword>
<sequence length="166" mass="18418">MSARRLRPQPLTREAFAPYGDVIVADAGSEHFTINYGQTERYHNLATVDVAESDGAPIISLFRSTPLAQPVSLRIMERHPLGSQAFYPLSPRPYLVVVAPPGDFDADKVEVFLAQPGQGVNYRKGVWHHYCLALEDVSDFLVVDRKGPGNNCDEVELPDAPWTIDL</sequence>
<dbReference type="InterPro" id="IPR007247">
    <property type="entry name" value="Ureidogly_lyase"/>
</dbReference>
<proteinExistence type="predicted"/>
<protein>
    <submittedName>
        <fullName evidence="5">Ureidoglycolate hydrolase</fullName>
        <ecNumber evidence="5">3.5.3.19</ecNumber>
    </submittedName>
</protein>
<evidence type="ECO:0000256" key="2">
    <source>
        <dbReference type="ARBA" id="ARBA00022631"/>
    </source>
</evidence>
<organism evidence="5 6">
    <name type="scientific">Hahella chejuensis (strain KCTC 2396)</name>
    <dbReference type="NCBI Taxonomy" id="349521"/>
    <lineage>
        <taxon>Bacteria</taxon>
        <taxon>Pseudomonadati</taxon>
        <taxon>Pseudomonadota</taxon>
        <taxon>Gammaproteobacteria</taxon>
        <taxon>Oceanospirillales</taxon>
        <taxon>Hahellaceae</taxon>
        <taxon>Hahella</taxon>
    </lineage>
</organism>
<evidence type="ECO:0000256" key="1">
    <source>
        <dbReference type="ARBA" id="ARBA00011738"/>
    </source>
</evidence>
<dbReference type="PIRSF" id="PIRSF017306">
    <property type="entry name" value="Ureidogly_hydro"/>
    <property type="match status" value="1"/>
</dbReference>
<dbReference type="EMBL" id="CP000155">
    <property type="protein sequence ID" value="ABC27972.1"/>
    <property type="molecule type" value="Genomic_DNA"/>
</dbReference>
<dbReference type="STRING" id="349521.HCH_01092"/>
<dbReference type="CDD" id="cd20298">
    <property type="entry name" value="cupin_UAH"/>
    <property type="match status" value="1"/>
</dbReference>
<dbReference type="SUPFAM" id="SSF51182">
    <property type="entry name" value="RmlC-like cupins"/>
    <property type="match status" value="1"/>
</dbReference>
<dbReference type="Gene3D" id="2.60.120.480">
    <property type="entry name" value="Ureidoglycolate hydrolase"/>
    <property type="match status" value="1"/>
</dbReference>
<reference evidence="5 6" key="1">
    <citation type="journal article" date="2005" name="Nucleic Acids Res.">
        <title>Genomic blueprint of Hahella chejuensis, a marine microbe producing an algicidal agent.</title>
        <authorList>
            <person name="Jeong H."/>
            <person name="Yim J.H."/>
            <person name="Lee C."/>
            <person name="Choi S.-H."/>
            <person name="Park Y.K."/>
            <person name="Yoon S.H."/>
            <person name="Hur C.-G."/>
            <person name="Kang H.-Y."/>
            <person name="Kim D."/>
            <person name="Lee H.H."/>
            <person name="Park K.H."/>
            <person name="Park S.-H."/>
            <person name="Park H.-S."/>
            <person name="Lee H.K."/>
            <person name="Oh T.K."/>
            <person name="Kim J.F."/>
        </authorList>
    </citation>
    <scope>NUCLEOTIDE SEQUENCE [LARGE SCALE GENOMIC DNA]</scope>
    <source>
        <strain evidence="5 6">KCTC 2396</strain>
    </source>
</reference>
<dbReference type="eggNOG" id="COG3194">
    <property type="taxonomic scope" value="Bacteria"/>
</dbReference>
<evidence type="ECO:0000313" key="5">
    <source>
        <dbReference type="EMBL" id="ABC27972.1"/>
    </source>
</evidence>
<dbReference type="NCBIfam" id="NF002954">
    <property type="entry name" value="PRK03606.2-5"/>
    <property type="match status" value="1"/>
</dbReference>
<dbReference type="PANTHER" id="PTHR21221:SF1">
    <property type="entry name" value="UREIDOGLYCOLATE LYASE"/>
    <property type="match status" value="1"/>
</dbReference>
<dbReference type="PANTHER" id="PTHR21221">
    <property type="entry name" value="UREIDOGLYCOLATE HYDROLASE"/>
    <property type="match status" value="1"/>
</dbReference>
<dbReference type="Pfam" id="PF04115">
    <property type="entry name" value="Ureidogly_lyase"/>
    <property type="match status" value="1"/>
</dbReference>
<dbReference type="RefSeq" id="WP_011395047.1">
    <property type="nucleotide sequence ID" value="NC_007645.1"/>
</dbReference>
<dbReference type="GO" id="GO:0006144">
    <property type="term" value="P:purine nucleobase metabolic process"/>
    <property type="evidence" value="ECO:0007669"/>
    <property type="project" value="UniProtKB-KW"/>
</dbReference>
<dbReference type="InterPro" id="IPR047233">
    <property type="entry name" value="UAH_cupin"/>
</dbReference>
<dbReference type="Proteomes" id="UP000000238">
    <property type="component" value="Chromosome"/>
</dbReference>
<dbReference type="InterPro" id="IPR024060">
    <property type="entry name" value="Ureidoglycolate_lyase_dom_sf"/>
</dbReference>
<keyword evidence="2" id="KW-0659">Purine metabolism</keyword>
<dbReference type="OrthoDB" id="9804602at2"/>
<evidence type="ECO:0000256" key="4">
    <source>
        <dbReference type="ARBA" id="ARBA00047684"/>
    </source>
</evidence>
<dbReference type="NCBIfam" id="NF009932">
    <property type="entry name" value="PRK13395.1"/>
    <property type="match status" value="1"/>
</dbReference>
<dbReference type="GO" id="GO:0000256">
    <property type="term" value="P:allantoin catabolic process"/>
    <property type="evidence" value="ECO:0007669"/>
    <property type="project" value="InterPro"/>
</dbReference>
<evidence type="ECO:0000313" key="6">
    <source>
        <dbReference type="Proteomes" id="UP000000238"/>
    </source>
</evidence>